<dbReference type="GO" id="GO:0003676">
    <property type="term" value="F:nucleic acid binding"/>
    <property type="evidence" value="ECO:0007669"/>
    <property type="project" value="InterPro"/>
</dbReference>
<evidence type="ECO:0000256" key="4">
    <source>
        <dbReference type="ARBA" id="ARBA00023242"/>
    </source>
</evidence>
<name>A0A0C2IXF2_THEKT</name>
<reference evidence="8 9" key="1">
    <citation type="journal article" date="2014" name="Genome Biol. Evol.">
        <title>The genome of the myxosporean Thelohanellus kitauei shows adaptations to nutrient acquisition within its fish host.</title>
        <authorList>
            <person name="Yang Y."/>
            <person name="Xiong J."/>
            <person name="Zhou Z."/>
            <person name="Huo F."/>
            <person name="Miao W."/>
            <person name="Ran C."/>
            <person name="Liu Y."/>
            <person name="Zhang J."/>
            <person name="Feng J."/>
            <person name="Wang M."/>
            <person name="Wang M."/>
            <person name="Wang L."/>
            <person name="Yao B."/>
        </authorList>
    </citation>
    <scope>NUCLEOTIDE SEQUENCE [LARGE SCALE GENOMIC DNA]</scope>
    <source>
        <strain evidence="8">Wuqing</strain>
    </source>
</reference>
<dbReference type="PANTHER" id="PTHR45986">
    <property type="entry name" value="ZINC FINGER MATRIN-TYPE PROTEIN 2"/>
    <property type="match status" value="1"/>
</dbReference>
<proteinExistence type="predicted"/>
<keyword evidence="2" id="KW-0863">Zinc-finger</keyword>
<comment type="caution">
    <text evidence="8">The sequence shown here is derived from an EMBL/GenBank/DDBJ whole genome shotgun (WGS) entry which is preliminary data.</text>
</comment>
<evidence type="ECO:0000313" key="8">
    <source>
        <dbReference type="EMBL" id="KII70034.1"/>
    </source>
</evidence>
<dbReference type="GO" id="GO:0046540">
    <property type="term" value="C:U4/U6 x U5 tri-snRNP complex"/>
    <property type="evidence" value="ECO:0007669"/>
    <property type="project" value="TreeGrafter"/>
</dbReference>
<evidence type="ECO:0000259" key="7">
    <source>
        <dbReference type="SMART" id="SM00451"/>
    </source>
</evidence>
<keyword evidence="1" id="KW-0479">Metal-binding</keyword>
<dbReference type="GO" id="GO:0008270">
    <property type="term" value="F:zinc ion binding"/>
    <property type="evidence" value="ECO:0007669"/>
    <property type="project" value="UniProtKB-KW"/>
</dbReference>
<protein>
    <submittedName>
        <fullName evidence="8">Zinc finger matrin-type protein 2</fullName>
    </submittedName>
</protein>
<dbReference type="OMA" id="HKIHQIK"/>
<dbReference type="GO" id="GO:0005681">
    <property type="term" value="C:spliceosomal complex"/>
    <property type="evidence" value="ECO:0007669"/>
    <property type="project" value="InterPro"/>
</dbReference>
<gene>
    <name evidence="8" type="ORF">RF11_04939</name>
</gene>
<dbReference type="InterPro" id="IPR003604">
    <property type="entry name" value="Matrin/U1-like-C_Znf_C2H2"/>
</dbReference>
<dbReference type="SUPFAM" id="SSF57667">
    <property type="entry name" value="beta-beta-alpha zinc fingers"/>
    <property type="match status" value="1"/>
</dbReference>
<feature type="coiled-coil region" evidence="5">
    <location>
        <begin position="112"/>
        <end position="183"/>
    </location>
</feature>
<keyword evidence="9" id="KW-1185">Reference proteome</keyword>
<dbReference type="InterPro" id="IPR013087">
    <property type="entry name" value="Znf_C2H2_type"/>
</dbReference>
<keyword evidence="5" id="KW-0175">Coiled coil</keyword>
<feature type="region of interest" description="Disordered" evidence="6">
    <location>
        <begin position="1"/>
        <end position="26"/>
    </location>
</feature>
<evidence type="ECO:0000256" key="2">
    <source>
        <dbReference type="ARBA" id="ARBA00022771"/>
    </source>
</evidence>
<dbReference type="InterPro" id="IPR040107">
    <property type="entry name" value="Snu23"/>
</dbReference>
<dbReference type="SMART" id="SM00451">
    <property type="entry name" value="ZnF_U1"/>
    <property type="match status" value="1"/>
</dbReference>
<dbReference type="EMBL" id="JWZT01002212">
    <property type="protein sequence ID" value="KII70034.1"/>
    <property type="molecule type" value="Genomic_DNA"/>
</dbReference>
<dbReference type="GO" id="GO:0000398">
    <property type="term" value="P:mRNA splicing, via spliceosome"/>
    <property type="evidence" value="ECO:0007669"/>
    <property type="project" value="InterPro"/>
</dbReference>
<evidence type="ECO:0000256" key="5">
    <source>
        <dbReference type="SAM" id="Coils"/>
    </source>
</evidence>
<organism evidence="8 9">
    <name type="scientific">Thelohanellus kitauei</name>
    <name type="common">Myxosporean</name>
    <dbReference type="NCBI Taxonomy" id="669202"/>
    <lineage>
        <taxon>Eukaryota</taxon>
        <taxon>Metazoa</taxon>
        <taxon>Cnidaria</taxon>
        <taxon>Myxozoa</taxon>
        <taxon>Myxosporea</taxon>
        <taxon>Bivalvulida</taxon>
        <taxon>Platysporina</taxon>
        <taxon>Myxobolidae</taxon>
        <taxon>Thelohanellus</taxon>
    </lineage>
</organism>
<dbReference type="Pfam" id="PF12874">
    <property type="entry name" value="zf-met"/>
    <property type="match status" value="1"/>
</dbReference>
<dbReference type="InterPro" id="IPR036236">
    <property type="entry name" value="Znf_C2H2_sf"/>
</dbReference>
<evidence type="ECO:0000256" key="1">
    <source>
        <dbReference type="ARBA" id="ARBA00022723"/>
    </source>
</evidence>
<dbReference type="PANTHER" id="PTHR45986:SF1">
    <property type="entry name" value="ZINC FINGER MATRIN-TYPE PROTEIN 2"/>
    <property type="match status" value="1"/>
</dbReference>
<dbReference type="OrthoDB" id="30343at2759"/>
<keyword evidence="4" id="KW-0539">Nucleus</keyword>
<evidence type="ECO:0000256" key="3">
    <source>
        <dbReference type="ARBA" id="ARBA00022833"/>
    </source>
</evidence>
<dbReference type="Proteomes" id="UP000031668">
    <property type="component" value="Unassembled WGS sequence"/>
</dbReference>
<sequence length="197" mass="22926">MEDKPNPKGQNDNFRRTWNKNDYVPKPKPKLAKIKNEFSKADIVKKEKLKAREYLFDLDRMVGKTRVLKGATDSSSVGGYYCDVCQCTLNDSVNFLDHMNGIKHQKLLGMTMKIERSTVDQVKAKLERIKTEKQQKAEINELTFEERVERAKLAEQEEKKLKKLKKKQKKADLEERSEQYVDEETLKMMGFGSFAGK</sequence>
<keyword evidence="3" id="KW-0862">Zinc</keyword>
<accession>A0A0C2IXF2</accession>
<feature type="domain" description="U1-type" evidence="7">
    <location>
        <begin position="77"/>
        <end position="111"/>
    </location>
</feature>
<dbReference type="AlphaFoldDB" id="A0A0C2IXF2"/>
<dbReference type="Gene3D" id="3.30.160.60">
    <property type="entry name" value="Classic Zinc Finger"/>
    <property type="match status" value="1"/>
</dbReference>
<evidence type="ECO:0000313" key="9">
    <source>
        <dbReference type="Proteomes" id="UP000031668"/>
    </source>
</evidence>
<evidence type="ECO:0000256" key="6">
    <source>
        <dbReference type="SAM" id="MobiDB-lite"/>
    </source>
</evidence>